<feature type="signal peptide" evidence="18">
    <location>
        <begin position="1"/>
        <end position="33"/>
    </location>
</feature>
<dbReference type="PANTHER" id="PTHR32552:SF68">
    <property type="entry name" value="FERRICHROME OUTER MEMBRANE TRANSPORTER_PHAGE RECEPTOR"/>
    <property type="match status" value="1"/>
</dbReference>
<evidence type="ECO:0000313" key="21">
    <source>
        <dbReference type="EMBL" id="RKQ96857.1"/>
    </source>
</evidence>
<evidence type="ECO:0000256" key="18">
    <source>
        <dbReference type="SAM" id="SignalP"/>
    </source>
</evidence>
<dbReference type="PROSITE" id="PS01156">
    <property type="entry name" value="TONB_DEPENDENT_REC_2"/>
    <property type="match status" value="1"/>
</dbReference>
<feature type="domain" description="TonB-dependent receptor-like beta-barrel" evidence="19">
    <location>
        <begin position="269"/>
        <end position="729"/>
    </location>
</feature>
<dbReference type="FunFam" id="2.170.130.10:FF:000001">
    <property type="entry name" value="Catecholate siderophore TonB-dependent receptor"/>
    <property type="match status" value="1"/>
</dbReference>
<keyword evidence="12 21" id="KW-0675">Receptor</keyword>
<evidence type="ECO:0000256" key="7">
    <source>
        <dbReference type="ARBA" id="ARBA00022729"/>
    </source>
</evidence>
<comment type="similarity">
    <text evidence="2 14 16">Belongs to the TonB-dependent receptor family.</text>
</comment>
<dbReference type="InterPro" id="IPR010105">
    <property type="entry name" value="TonB_sidphr_rcpt"/>
</dbReference>
<accession>A0A420WTK3</accession>
<dbReference type="SUPFAM" id="SSF56935">
    <property type="entry name" value="Porins"/>
    <property type="match status" value="1"/>
</dbReference>
<dbReference type="InterPro" id="IPR010917">
    <property type="entry name" value="TonB_rcpt_CS"/>
</dbReference>
<keyword evidence="11 14" id="KW-0472">Membrane</keyword>
<dbReference type="OrthoDB" id="127311at2"/>
<comment type="caution">
    <text evidence="21">The sequence shown here is derived from an EMBL/GenBank/DDBJ whole genome shotgun (WGS) entry which is preliminary data.</text>
</comment>
<dbReference type="InterPro" id="IPR037066">
    <property type="entry name" value="Plug_dom_sf"/>
</dbReference>
<keyword evidence="7 18" id="KW-0732">Signal</keyword>
<dbReference type="PANTHER" id="PTHR32552">
    <property type="entry name" value="FERRICHROME IRON RECEPTOR-RELATED"/>
    <property type="match status" value="1"/>
</dbReference>
<evidence type="ECO:0000256" key="13">
    <source>
        <dbReference type="ARBA" id="ARBA00023237"/>
    </source>
</evidence>
<evidence type="ECO:0000256" key="17">
    <source>
        <dbReference type="SAM" id="MobiDB-lite"/>
    </source>
</evidence>
<evidence type="ECO:0000256" key="11">
    <source>
        <dbReference type="ARBA" id="ARBA00023136"/>
    </source>
</evidence>
<evidence type="ECO:0000256" key="15">
    <source>
        <dbReference type="PROSITE-ProRule" id="PRU10144"/>
    </source>
</evidence>
<organism evidence="21 22">
    <name type="scientific">Kushneria sinocarnis</name>
    <dbReference type="NCBI Taxonomy" id="595502"/>
    <lineage>
        <taxon>Bacteria</taxon>
        <taxon>Pseudomonadati</taxon>
        <taxon>Pseudomonadota</taxon>
        <taxon>Gammaproteobacteria</taxon>
        <taxon>Oceanospirillales</taxon>
        <taxon>Halomonadaceae</taxon>
        <taxon>Kushneria</taxon>
    </lineage>
</organism>
<dbReference type="Proteomes" id="UP000281975">
    <property type="component" value="Unassembled WGS sequence"/>
</dbReference>
<dbReference type="InterPro" id="IPR039426">
    <property type="entry name" value="TonB-dep_rcpt-like"/>
</dbReference>
<dbReference type="InterPro" id="IPR000531">
    <property type="entry name" value="Beta-barrel_TonB"/>
</dbReference>
<gene>
    <name evidence="21" type="ORF">C7446_2717</name>
</gene>
<evidence type="ECO:0000256" key="4">
    <source>
        <dbReference type="ARBA" id="ARBA00022452"/>
    </source>
</evidence>
<evidence type="ECO:0000313" key="22">
    <source>
        <dbReference type="Proteomes" id="UP000281975"/>
    </source>
</evidence>
<feature type="chain" id="PRO_5019346925" evidence="18">
    <location>
        <begin position="34"/>
        <end position="760"/>
    </location>
</feature>
<keyword evidence="4 14" id="KW-1134">Transmembrane beta strand</keyword>
<evidence type="ECO:0000256" key="1">
    <source>
        <dbReference type="ARBA" id="ARBA00004571"/>
    </source>
</evidence>
<feature type="short sequence motif" description="TonB C-terminal box" evidence="15">
    <location>
        <begin position="743"/>
        <end position="760"/>
    </location>
</feature>
<keyword evidence="9" id="KW-0406">Ion transport</keyword>
<feature type="compositionally biased region" description="Low complexity" evidence="17">
    <location>
        <begin position="35"/>
        <end position="58"/>
    </location>
</feature>
<dbReference type="GO" id="GO:0038023">
    <property type="term" value="F:signaling receptor activity"/>
    <property type="evidence" value="ECO:0007669"/>
    <property type="project" value="InterPro"/>
</dbReference>
<keyword evidence="13 14" id="KW-0998">Cell outer membrane</keyword>
<reference evidence="21 22" key="1">
    <citation type="submission" date="2018-10" db="EMBL/GenBank/DDBJ databases">
        <title>Genomic Encyclopedia of Type Strains, Phase IV (KMG-IV): sequencing the most valuable type-strain genomes for metagenomic binning, comparative biology and taxonomic classification.</title>
        <authorList>
            <person name="Goeker M."/>
        </authorList>
    </citation>
    <scope>NUCLEOTIDE SEQUENCE [LARGE SCALE GENOMIC DNA]</scope>
    <source>
        <strain evidence="21 22">DSM 23229</strain>
    </source>
</reference>
<dbReference type="GO" id="GO:0015891">
    <property type="term" value="P:siderophore transport"/>
    <property type="evidence" value="ECO:0007669"/>
    <property type="project" value="InterPro"/>
</dbReference>
<keyword evidence="8" id="KW-0408">Iron</keyword>
<evidence type="ECO:0000259" key="19">
    <source>
        <dbReference type="Pfam" id="PF00593"/>
    </source>
</evidence>
<dbReference type="Pfam" id="PF00593">
    <property type="entry name" value="TonB_dep_Rec_b-barrel"/>
    <property type="match status" value="1"/>
</dbReference>
<evidence type="ECO:0000256" key="8">
    <source>
        <dbReference type="ARBA" id="ARBA00023004"/>
    </source>
</evidence>
<evidence type="ECO:0000259" key="20">
    <source>
        <dbReference type="Pfam" id="PF07715"/>
    </source>
</evidence>
<feature type="region of interest" description="Disordered" evidence="17">
    <location>
        <begin position="35"/>
        <end position="92"/>
    </location>
</feature>
<evidence type="ECO:0000256" key="3">
    <source>
        <dbReference type="ARBA" id="ARBA00022448"/>
    </source>
</evidence>
<sequence length="760" mass="83767">MSASSLNYVFRPPVGRSLLLTALLGTLAQPALAEGETTTSTANTSAQATTAETVTVTSDRLRDALAPTEGYTADSSTSATKTDTPLNETPQSVSVVTREQIEDQGSESVQQSLRYSPGVFAGGRGAGNSRYDFIRLRGFGGTSNLDNVYLDGLKLLGDAGAYNTPQIDPYFLERVDVFKGPSSVLYGQNQPGGMVSLTSKRPRFQPFHELQTEFGNNGQRAARFDFTGPLNDEQTIAYRLVGQADASDTMYHHSEQERYTLAPSVTFAPDEDTTLTLMAYLQHDPESGFYGFVPADGTIHDHNGRTISRHFFDGDPDYNRFDRYQRMFGYHFEHRFNDVFTARQNFRYLSMDIDYDQVYGRNFAADDSNMLERGVASSTESLKAYAVDNQLQADFDTGPVTHTVLVGLDYQHRRNTGNQQFGSTDDYADEYGCPQGQTSCGSVSPINAFDPSYDDIQLAYGAGSSFIHKVEQTGVYLQDQLALGGWRLNLSGREDWARATTESSTTDTSRDNQSHFSGRAGLLYAFDNGVSPYLSYSESFNPSTRADENGDILGPTEGNQYEAGVKYQPPGTRDQYTVSVYRLTQTDVPSAVDDPTYDGTYYESIGKVRTHGVELSAKTHLTEQFALMASYTYTDMEFAKTNDSTEDNTPPEAPRHMASAWGKYDFDSGSLNGLALGAGVRYVGSSWADDENTVQVPAYTLVDAMASYDLGRLTPDLNGLNVRVNANNLLDKDYVASCTSLRNCFYGQERNVTATVSYRF</sequence>
<feature type="domain" description="TonB-dependent receptor plug" evidence="20">
    <location>
        <begin position="86"/>
        <end position="193"/>
    </location>
</feature>
<keyword evidence="6 14" id="KW-0812">Transmembrane</keyword>
<dbReference type="Pfam" id="PF07715">
    <property type="entry name" value="Plug"/>
    <property type="match status" value="1"/>
</dbReference>
<dbReference type="GO" id="GO:0009279">
    <property type="term" value="C:cell outer membrane"/>
    <property type="evidence" value="ECO:0007669"/>
    <property type="project" value="UniProtKB-SubCell"/>
</dbReference>
<keyword evidence="22" id="KW-1185">Reference proteome</keyword>
<dbReference type="CDD" id="cd01347">
    <property type="entry name" value="ligand_gated_channel"/>
    <property type="match status" value="1"/>
</dbReference>
<keyword evidence="10 16" id="KW-0798">TonB box</keyword>
<evidence type="ECO:0000256" key="12">
    <source>
        <dbReference type="ARBA" id="ARBA00023170"/>
    </source>
</evidence>
<evidence type="ECO:0000256" key="5">
    <source>
        <dbReference type="ARBA" id="ARBA00022496"/>
    </source>
</evidence>
<keyword evidence="5" id="KW-0410">Iron transport</keyword>
<evidence type="ECO:0000256" key="2">
    <source>
        <dbReference type="ARBA" id="ARBA00009810"/>
    </source>
</evidence>
<dbReference type="EMBL" id="RBIN01000008">
    <property type="protein sequence ID" value="RKQ96857.1"/>
    <property type="molecule type" value="Genomic_DNA"/>
</dbReference>
<evidence type="ECO:0000256" key="14">
    <source>
        <dbReference type="PROSITE-ProRule" id="PRU01360"/>
    </source>
</evidence>
<dbReference type="FunFam" id="2.40.170.20:FF:000005">
    <property type="entry name" value="TonB-dependent siderophore receptor"/>
    <property type="match status" value="1"/>
</dbReference>
<evidence type="ECO:0000256" key="9">
    <source>
        <dbReference type="ARBA" id="ARBA00023065"/>
    </source>
</evidence>
<dbReference type="PROSITE" id="PS52016">
    <property type="entry name" value="TONB_DEPENDENT_REC_3"/>
    <property type="match status" value="1"/>
</dbReference>
<protein>
    <submittedName>
        <fullName evidence="21">Iron complex outermembrane receptor protein</fullName>
    </submittedName>
</protein>
<evidence type="ECO:0000256" key="6">
    <source>
        <dbReference type="ARBA" id="ARBA00022692"/>
    </source>
</evidence>
<evidence type="ECO:0000256" key="16">
    <source>
        <dbReference type="RuleBase" id="RU003357"/>
    </source>
</evidence>
<keyword evidence="3 14" id="KW-0813">Transport</keyword>
<dbReference type="NCBIfam" id="TIGR01783">
    <property type="entry name" value="TonB-siderophor"/>
    <property type="match status" value="1"/>
</dbReference>
<dbReference type="InterPro" id="IPR036942">
    <property type="entry name" value="Beta-barrel_TonB_sf"/>
</dbReference>
<dbReference type="RefSeq" id="WP_121173635.1">
    <property type="nucleotide sequence ID" value="NZ_RBIN01000008.1"/>
</dbReference>
<name>A0A420WTK3_9GAMM</name>
<dbReference type="Gene3D" id="2.40.170.20">
    <property type="entry name" value="TonB-dependent receptor, beta-barrel domain"/>
    <property type="match status" value="1"/>
</dbReference>
<dbReference type="GO" id="GO:0015344">
    <property type="term" value="F:siderophore uptake transmembrane transporter activity"/>
    <property type="evidence" value="ECO:0007669"/>
    <property type="project" value="TreeGrafter"/>
</dbReference>
<evidence type="ECO:0000256" key="10">
    <source>
        <dbReference type="ARBA" id="ARBA00023077"/>
    </source>
</evidence>
<feature type="compositionally biased region" description="Low complexity" evidence="17">
    <location>
        <begin position="72"/>
        <end position="84"/>
    </location>
</feature>
<comment type="subcellular location">
    <subcellularLocation>
        <location evidence="1 14">Cell outer membrane</location>
        <topology evidence="1 14">Multi-pass membrane protein</topology>
    </subcellularLocation>
</comment>
<dbReference type="InterPro" id="IPR012910">
    <property type="entry name" value="Plug_dom"/>
</dbReference>
<proteinExistence type="inferred from homology"/>
<dbReference type="AlphaFoldDB" id="A0A420WTK3"/>
<dbReference type="Gene3D" id="2.170.130.10">
    <property type="entry name" value="TonB-dependent receptor, plug domain"/>
    <property type="match status" value="1"/>
</dbReference>